<organism evidence="2 3">
    <name type="scientific">Pisolithus tinctorius Marx 270</name>
    <dbReference type="NCBI Taxonomy" id="870435"/>
    <lineage>
        <taxon>Eukaryota</taxon>
        <taxon>Fungi</taxon>
        <taxon>Dikarya</taxon>
        <taxon>Basidiomycota</taxon>
        <taxon>Agaricomycotina</taxon>
        <taxon>Agaricomycetes</taxon>
        <taxon>Agaricomycetidae</taxon>
        <taxon>Boletales</taxon>
        <taxon>Sclerodermatineae</taxon>
        <taxon>Pisolithaceae</taxon>
        <taxon>Pisolithus</taxon>
    </lineage>
</organism>
<gene>
    <name evidence="2" type="ORF">M404DRAFT_119520</name>
</gene>
<dbReference type="AlphaFoldDB" id="A0A0C3KYL0"/>
<dbReference type="InterPro" id="IPR026960">
    <property type="entry name" value="RVT-Znf"/>
</dbReference>
<dbReference type="InParanoid" id="A0A0C3KYL0"/>
<evidence type="ECO:0000259" key="1">
    <source>
        <dbReference type="Pfam" id="PF13966"/>
    </source>
</evidence>
<dbReference type="EMBL" id="KN831944">
    <property type="protein sequence ID" value="KIO14617.1"/>
    <property type="molecule type" value="Genomic_DNA"/>
</dbReference>
<evidence type="ECO:0000313" key="2">
    <source>
        <dbReference type="EMBL" id="KIO14617.1"/>
    </source>
</evidence>
<reference evidence="3" key="2">
    <citation type="submission" date="2015-01" db="EMBL/GenBank/DDBJ databases">
        <title>Evolutionary Origins and Diversification of the Mycorrhizal Mutualists.</title>
        <authorList>
            <consortium name="DOE Joint Genome Institute"/>
            <consortium name="Mycorrhizal Genomics Consortium"/>
            <person name="Kohler A."/>
            <person name="Kuo A."/>
            <person name="Nagy L.G."/>
            <person name="Floudas D."/>
            <person name="Copeland A."/>
            <person name="Barry K.W."/>
            <person name="Cichocki N."/>
            <person name="Veneault-Fourrey C."/>
            <person name="LaButti K."/>
            <person name="Lindquist E.A."/>
            <person name="Lipzen A."/>
            <person name="Lundell T."/>
            <person name="Morin E."/>
            <person name="Murat C."/>
            <person name="Riley R."/>
            <person name="Ohm R."/>
            <person name="Sun H."/>
            <person name="Tunlid A."/>
            <person name="Henrissat B."/>
            <person name="Grigoriev I.V."/>
            <person name="Hibbett D.S."/>
            <person name="Martin F."/>
        </authorList>
    </citation>
    <scope>NUCLEOTIDE SEQUENCE [LARGE SCALE GENOMIC DNA]</scope>
    <source>
        <strain evidence="3">Marx 270</strain>
    </source>
</reference>
<feature type="domain" description="Reverse transcriptase zinc-binding" evidence="1">
    <location>
        <begin position="68"/>
        <end position="142"/>
    </location>
</feature>
<dbReference type="Proteomes" id="UP000054217">
    <property type="component" value="Unassembled WGS sequence"/>
</dbReference>
<sequence>MAKLALSPPSTSVVDKSLDPRFSIRGLRLSAGSQRSFHRALITHHITNRMETNRRTNINLAIAQHAVRSMWGSTPQAADLWKSIRDKDIPVKVRNFLWKCLHGCYKIGEHWLKIPSYETRGLCLLCGEIESMSHILIECPRSPFIATIWPLAERLWSMRGSNWPTLSFGIILGASRADFRRNGKKLKGDNRLFKTLTLESAHLIWKLRCDWVINKGTLESIPSNDEIHNRWVHAVNLRLKFDRLQTDVQRYGSKALKQDLVLQTWRGTLLNEENLPDNWIWKSGVLVGITPRRPPGRGR</sequence>
<evidence type="ECO:0000313" key="3">
    <source>
        <dbReference type="Proteomes" id="UP000054217"/>
    </source>
</evidence>
<dbReference type="OrthoDB" id="3253907at2759"/>
<keyword evidence="3" id="KW-1185">Reference proteome</keyword>
<dbReference type="Pfam" id="PF13966">
    <property type="entry name" value="zf-RVT"/>
    <property type="match status" value="1"/>
</dbReference>
<proteinExistence type="predicted"/>
<dbReference type="HOGENOM" id="CLU_044484_0_0_1"/>
<protein>
    <recommendedName>
        <fullName evidence="1">Reverse transcriptase zinc-binding domain-containing protein</fullName>
    </recommendedName>
</protein>
<reference evidence="2 3" key="1">
    <citation type="submission" date="2014-04" db="EMBL/GenBank/DDBJ databases">
        <authorList>
            <consortium name="DOE Joint Genome Institute"/>
            <person name="Kuo A."/>
            <person name="Kohler A."/>
            <person name="Costa M.D."/>
            <person name="Nagy L.G."/>
            <person name="Floudas D."/>
            <person name="Copeland A."/>
            <person name="Barry K.W."/>
            <person name="Cichocki N."/>
            <person name="Veneault-Fourrey C."/>
            <person name="LaButti K."/>
            <person name="Lindquist E.A."/>
            <person name="Lipzen A."/>
            <person name="Lundell T."/>
            <person name="Morin E."/>
            <person name="Murat C."/>
            <person name="Sun H."/>
            <person name="Tunlid A."/>
            <person name="Henrissat B."/>
            <person name="Grigoriev I.V."/>
            <person name="Hibbett D.S."/>
            <person name="Martin F."/>
            <person name="Nordberg H.P."/>
            <person name="Cantor M.N."/>
            <person name="Hua S.X."/>
        </authorList>
    </citation>
    <scope>NUCLEOTIDE SEQUENCE [LARGE SCALE GENOMIC DNA]</scope>
    <source>
        <strain evidence="2 3">Marx 270</strain>
    </source>
</reference>
<name>A0A0C3KYL0_PISTI</name>
<accession>A0A0C3KYL0</accession>